<dbReference type="Pfam" id="PF03009">
    <property type="entry name" value="GDPD"/>
    <property type="match status" value="1"/>
</dbReference>
<protein>
    <recommendedName>
        <fullName evidence="1">GP-PDE domain-containing protein</fullName>
    </recommendedName>
</protein>
<name>A0A1Y5F803_9BACT</name>
<evidence type="ECO:0000313" key="2">
    <source>
        <dbReference type="EMBL" id="OUR96875.1"/>
    </source>
</evidence>
<dbReference type="PANTHER" id="PTHR46211:SF1">
    <property type="entry name" value="GLYCEROPHOSPHODIESTER PHOSPHODIESTERASE, CYTOPLASMIC"/>
    <property type="match status" value="1"/>
</dbReference>
<reference evidence="3" key="1">
    <citation type="journal article" date="2017" name="Proc. Natl. Acad. Sci. U.S.A.">
        <title>Simulation of Deepwater Horizon oil plume reveals substrate specialization within a complex community of hydrocarbon-degraders.</title>
        <authorList>
            <person name="Hu P."/>
            <person name="Dubinsky E.A."/>
            <person name="Probst A.J."/>
            <person name="Wang J."/>
            <person name="Sieber C.M.K."/>
            <person name="Tom L.M."/>
            <person name="Gardinali P."/>
            <person name="Banfield J.F."/>
            <person name="Atlas R.M."/>
            <person name="Andersen G.L."/>
        </authorList>
    </citation>
    <scope>NUCLEOTIDE SEQUENCE [LARGE SCALE GENOMIC DNA]</scope>
</reference>
<sequence length="243" mass="27918">MSKINWLTQTPIAHRGLHDHESPENSLASFKKGMALGHALEFDIHLTKDKKLVVFHDKNTQRMCTVSKEISQSNYSELRDLKLLKTNEGIPLLEEVLSLVNGKVPLLIEIKDDGPDGVLEKELIKVMDKYHGQFAIQSFNPWSLKHLRALKEDYTLGMLSGSFKYSKLHFFGKVALKSLLFASVIKPNFFSLEYEFYPWYQQLMVKLYPSDALIFWTIKDDSLGKKILKAGHGIIYEKMVLTK</sequence>
<dbReference type="Gene3D" id="3.20.20.190">
    <property type="entry name" value="Phosphatidylinositol (PI) phosphodiesterase"/>
    <property type="match status" value="1"/>
</dbReference>
<dbReference type="GO" id="GO:0006629">
    <property type="term" value="P:lipid metabolic process"/>
    <property type="evidence" value="ECO:0007669"/>
    <property type="project" value="InterPro"/>
</dbReference>
<dbReference type="PROSITE" id="PS51704">
    <property type="entry name" value="GP_PDE"/>
    <property type="match status" value="1"/>
</dbReference>
<dbReference type="EMBL" id="MAAO01000006">
    <property type="protein sequence ID" value="OUR96875.1"/>
    <property type="molecule type" value="Genomic_DNA"/>
</dbReference>
<dbReference type="InterPro" id="IPR017946">
    <property type="entry name" value="PLC-like_Pdiesterase_TIM-brl"/>
</dbReference>
<dbReference type="AlphaFoldDB" id="A0A1Y5F803"/>
<organism evidence="2 3">
    <name type="scientific">Halobacteriovorax marinus</name>
    <dbReference type="NCBI Taxonomy" id="97084"/>
    <lineage>
        <taxon>Bacteria</taxon>
        <taxon>Pseudomonadati</taxon>
        <taxon>Bdellovibrionota</taxon>
        <taxon>Bacteriovoracia</taxon>
        <taxon>Bacteriovoracales</taxon>
        <taxon>Halobacteriovoraceae</taxon>
        <taxon>Halobacteriovorax</taxon>
    </lineage>
</organism>
<dbReference type="Proteomes" id="UP000196531">
    <property type="component" value="Unassembled WGS sequence"/>
</dbReference>
<feature type="domain" description="GP-PDE" evidence="1">
    <location>
        <begin position="9"/>
        <end position="243"/>
    </location>
</feature>
<dbReference type="InterPro" id="IPR030395">
    <property type="entry name" value="GP_PDE_dom"/>
</dbReference>
<gene>
    <name evidence="2" type="ORF">A9Q84_11095</name>
</gene>
<dbReference type="SUPFAM" id="SSF51695">
    <property type="entry name" value="PLC-like phosphodiesterases"/>
    <property type="match status" value="1"/>
</dbReference>
<accession>A0A1Y5F803</accession>
<proteinExistence type="predicted"/>
<evidence type="ECO:0000259" key="1">
    <source>
        <dbReference type="PROSITE" id="PS51704"/>
    </source>
</evidence>
<comment type="caution">
    <text evidence="2">The sequence shown here is derived from an EMBL/GenBank/DDBJ whole genome shotgun (WGS) entry which is preliminary data.</text>
</comment>
<dbReference type="GO" id="GO:0008081">
    <property type="term" value="F:phosphoric diester hydrolase activity"/>
    <property type="evidence" value="ECO:0007669"/>
    <property type="project" value="InterPro"/>
</dbReference>
<evidence type="ECO:0000313" key="3">
    <source>
        <dbReference type="Proteomes" id="UP000196531"/>
    </source>
</evidence>
<dbReference type="PANTHER" id="PTHR46211">
    <property type="entry name" value="GLYCEROPHOSPHORYL DIESTER PHOSPHODIESTERASE"/>
    <property type="match status" value="1"/>
</dbReference>